<dbReference type="SUPFAM" id="SSF49265">
    <property type="entry name" value="Fibronectin type III"/>
    <property type="match status" value="1"/>
</dbReference>
<dbReference type="Gene3D" id="3.20.20.80">
    <property type="entry name" value="Glycosidases"/>
    <property type="match status" value="1"/>
</dbReference>
<dbReference type="EMBL" id="JBHSYQ010000015">
    <property type="protein sequence ID" value="MFC6999411.1"/>
    <property type="molecule type" value="Genomic_DNA"/>
</dbReference>
<dbReference type="Gene3D" id="2.60.40.10">
    <property type="entry name" value="Immunoglobulins"/>
    <property type="match status" value="1"/>
</dbReference>
<dbReference type="InterPro" id="IPR052177">
    <property type="entry name" value="Divisome_Glycosyl_Hydrolase"/>
</dbReference>
<dbReference type="PANTHER" id="PTHR43405">
    <property type="entry name" value="GLYCOSYL HYDROLASE DIGH"/>
    <property type="match status" value="1"/>
</dbReference>
<feature type="signal peptide" evidence="2">
    <location>
        <begin position="1"/>
        <end position="21"/>
    </location>
</feature>
<comment type="caution">
    <text evidence="4">The sequence shown here is derived from an EMBL/GenBank/DDBJ whole genome shotgun (WGS) entry which is preliminary data.</text>
</comment>
<gene>
    <name evidence="4" type="ORF">ACFQHR_17380</name>
</gene>
<dbReference type="InterPro" id="IPR003790">
    <property type="entry name" value="GHL10"/>
</dbReference>
<proteinExistence type="predicted"/>
<dbReference type="InterPro" id="IPR026444">
    <property type="entry name" value="Secre_tail"/>
</dbReference>
<evidence type="ECO:0000256" key="2">
    <source>
        <dbReference type="SAM" id="SignalP"/>
    </source>
</evidence>
<evidence type="ECO:0000313" key="5">
    <source>
        <dbReference type="Proteomes" id="UP001596405"/>
    </source>
</evidence>
<dbReference type="Pfam" id="PF02638">
    <property type="entry name" value="GHL10"/>
    <property type="match status" value="1"/>
</dbReference>
<organism evidence="4 5">
    <name type="scientific">Rufibacter roseus</name>
    <dbReference type="NCBI Taxonomy" id="1567108"/>
    <lineage>
        <taxon>Bacteria</taxon>
        <taxon>Pseudomonadati</taxon>
        <taxon>Bacteroidota</taxon>
        <taxon>Cytophagia</taxon>
        <taxon>Cytophagales</taxon>
        <taxon>Hymenobacteraceae</taxon>
        <taxon>Rufibacter</taxon>
    </lineage>
</organism>
<dbReference type="PROSITE" id="PS50853">
    <property type="entry name" value="FN3"/>
    <property type="match status" value="1"/>
</dbReference>
<dbReference type="InterPro" id="IPR013783">
    <property type="entry name" value="Ig-like_fold"/>
</dbReference>
<name>A0ABW2DNK7_9BACT</name>
<dbReference type="CDD" id="cd00063">
    <property type="entry name" value="FN3"/>
    <property type="match status" value="1"/>
</dbReference>
<dbReference type="InterPro" id="IPR036116">
    <property type="entry name" value="FN3_sf"/>
</dbReference>
<evidence type="ECO:0000259" key="3">
    <source>
        <dbReference type="PROSITE" id="PS50853"/>
    </source>
</evidence>
<dbReference type="RefSeq" id="WP_066616030.1">
    <property type="nucleotide sequence ID" value="NZ_JBHSYQ010000015.1"/>
</dbReference>
<dbReference type="PANTHER" id="PTHR43405:SF1">
    <property type="entry name" value="GLYCOSYL HYDROLASE DIGH"/>
    <property type="match status" value="1"/>
</dbReference>
<reference evidence="5" key="1">
    <citation type="journal article" date="2019" name="Int. J. Syst. Evol. Microbiol.">
        <title>The Global Catalogue of Microorganisms (GCM) 10K type strain sequencing project: providing services to taxonomists for standard genome sequencing and annotation.</title>
        <authorList>
            <consortium name="The Broad Institute Genomics Platform"/>
            <consortium name="The Broad Institute Genome Sequencing Center for Infectious Disease"/>
            <person name="Wu L."/>
            <person name="Ma J."/>
        </authorList>
    </citation>
    <scope>NUCLEOTIDE SEQUENCE [LARGE SCALE GENOMIC DNA]</scope>
    <source>
        <strain evidence="5">CGMCC 4.7393</strain>
    </source>
</reference>
<dbReference type="SUPFAM" id="SSF51445">
    <property type="entry name" value="(Trans)glycosidases"/>
    <property type="match status" value="1"/>
</dbReference>
<keyword evidence="1 2" id="KW-0732">Signal</keyword>
<dbReference type="Proteomes" id="UP001596405">
    <property type="component" value="Unassembled WGS sequence"/>
</dbReference>
<feature type="chain" id="PRO_5045496885" evidence="2">
    <location>
        <begin position="22"/>
        <end position="691"/>
    </location>
</feature>
<feature type="domain" description="Fibronectin type-III" evidence="3">
    <location>
        <begin position="502"/>
        <end position="600"/>
    </location>
</feature>
<sequence length="691" mass="78066">MKHKLLLLLFFLALQTFSANSQELYNREFRGVWIATVGNMDWPSPGATAESQKTALRTQLDKIKEANLNVVFFQVRPEADALYRSTKEPWSRFLTGKQGQDPGYDPLAFAIEEAHKRGLELHAWFNPYRVNYSTSSTIEYDPMHVIHSKPDWLLDVNGKKILNPGLPAVRDYVTSVVMEVVNNYNVDGVHFDDYFYQYPPDQITNQDASTYQQYGGGMTLANWRRNNVNQLMKQINDAINGSKPEVRFGISPFGLWKNGVPSGTSGMDAYNVIYADPVNWLENRYVDYLTPQLYWRIGGGQDFRKLIDWWSTQAFQNDRHLYSGHILNSTFSNEELPNQILITREQQYRSKNSLGSVFFRSSLLANNELNLFENLKNNLYRYPAVPPLMEWKPGEAPAAPSNITSSKNEQAGQYVITWTRNPANTHEFKRYVVYALNSATAPTSVDALPEGSVRAIVATEEAALPAFDLPSGNNYFVVAELSPTNRLSGLSDVVTINKTEVGPSAPIVTAPATQQTSTSESSIRFRWITNEVVQGYHYQWSTSPTFATVVDENSSMSSATLSRLFFNLNPGLTYYFRIRSRNSFSWSDWSSVYSVNVWPTGISDLVQEDQIKVYPNPTSGPINIDLHLKKAATVRAELFSMDGQNKLKTVSKKFGQGDQTIRMSRGRLSAGVYVLKLVINGELSVHRVVLL</sequence>
<dbReference type="InterPro" id="IPR017853">
    <property type="entry name" value="GH"/>
</dbReference>
<evidence type="ECO:0000313" key="4">
    <source>
        <dbReference type="EMBL" id="MFC6999411.1"/>
    </source>
</evidence>
<protein>
    <submittedName>
        <fullName evidence="4">Family 10 glycosylhydrolase</fullName>
    </submittedName>
</protein>
<dbReference type="NCBIfam" id="TIGR04183">
    <property type="entry name" value="Por_Secre_tail"/>
    <property type="match status" value="1"/>
</dbReference>
<keyword evidence="5" id="KW-1185">Reference proteome</keyword>
<dbReference type="InterPro" id="IPR003961">
    <property type="entry name" value="FN3_dom"/>
</dbReference>
<evidence type="ECO:0000256" key="1">
    <source>
        <dbReference type="ARBA" id="ARBA00022729"/>
    </source>
</evidence>
<accession>A0ABW2DNK7</accession>
<dbReference type="Pfam" id="PF18962">
    <property type="entry name" value="Por_Secre_tail"/>
    <property type="match status" value="1"/>
</dbReference>